<feature type="domain" description="Formamidopyrimidine-DNA glycosylase catalytic" evidence="16">
    <location>
        <begin position="2"/>
        <end position="98"/>
    </location>
</feature>
<comment type="similarity">
    <text evidence="1">Belongs to the FPG family.</text>
</comment>
<protein>
    <recommendedName>
        <fullName evidence="2">DNA-(apurinic or apyrimidinic site) lyase</fullName>
        <ecNumber evidence="2">4.2.99.18</ecNumber>
    </recommendedName>
</protein>
<evidence type="ECO:0000256" key="12">
    <source>
        <dbReference type="ARBA" id="ARBA00023295"/>
    </source>
</evidence>
<dbReference type="RefSeq" id="WP_007576276.1">
    <property type="nucleotide sequence ID" value="NZ_AGUD01000224.1"/>
</dbReference>
<evidence type="ECO:0000256" key="14">
    <source>
        <dbReference type="PROSITE-ProRule" id="PRU00391"/>
    </source>
</evidence>
<comment type="caution">
    <text evidence="17">The sequence shown here is derived from an EMBL/GenBank/DDBJ whole genome shotgun (WGS) entry which is preliminary data.</text>
</comment>
<dbReference type="SUPFAM" id="SSF46946">
    <property type="entry name" value="S13-like H2TH domain"/>
    <property type="match status" value="1"/>
</dbReference>
<sequence length="272" mass="29324">MPEGDSIHFAARRLREALVGGPLDRVLTPSPRTRPRGWDRRLAGRAVTAVEARGKHLLLRFDGDLVLHSHLRMSGSWTVRPAIADGRGVRGSAARGAPARGHGASAWIVLGRGGRDAVQRGGPFLELRSASQVAADPRLRALGPDLCADGPLDVDRILRRLRQDDPTRPVGDALLDQRTVAGIGNVWKSEGCHAASIDPWRPLAATGDDELRAIVAAIAPGIRRSAREGTHLRPQQVYGRAGRPCPRCGATIMARGMGEDNRTTWWCPGCQT</sequence>
<dbReference type="SUPFAM" id="SSF57716">
    <property type="entry name" value="Glucocorticoid receptor-like (DNA-binding domain)"/>
    <property type="match status" value="1"/>
</dbReference>
<dbReference type="EMBL" id="AGUD01000224">
    <property type="protein sequence ID" value="EHN10394.1"/>
    <property type="molecule type" value="Genomic_DNA"/>
</dbReference>
<accession>H0E7H4</accession>
<name>H0E7H4_9ACTN</name>
<evidence type="ECO:0000313" key="17">
    <source>
        <dbReference type="EMBL" id="EHN10394.1"/>
    </source>
</evidence>
<evidence type="ECO:0000256" key="8">
    <source>
        <dbReference type="ARBA" id="ARBA00023125"/>
    </source>
</evidence>
<dbReference type="SMART" id="SM00898">
    <property type="entry name" value="Fapy_DNA_glyco"/>
    <property type="match status" value="1"/>
</dbReference>
<evidence type="ECO:0000256" key="1">
    <source>
        <dbReference type="ARBA" id="ARBA00009409"/>
    </source>
</evidence>
<dbReference type="PROSITE" id="PS51066">
    <property type="entry name" value="ZF_FPG_2"/>
    <property type="match status" value="1"/>
</dbReference>
<keyword evidence="4" id="KW-0227">DNA damage</keyword>
<dbReference type="GO" id="GO:0008270">
    <property type="term" value="F:zinc ion binding"/>
    <property type="evidence" value="ECO:0007669"/>
    <property type="project" value="UniProtKB-KW"/>
</dbReference>
<dbReference type="SMART" id="SM01232">
    <property type="entry name" value="H2TH"/>
    <property type="match status" value="1"/>
</dbReference>
<keyword evidence="6 17" id="KW-0378">Hydrolase</keyword>
<evidence type="ECO:0000259" key="15">
    <source>
        <dbReference type="PROSITE" id="PS51066"/>
    </source>
</evidence>
<dbReference type="EC" id="4.2.99.18" evidence="2"/>
<dbReference type="Gene3D" id="3.20.190.10">
    <property type="entry name" value="MutM-like, N-terminal"/>
    <property type="match status" value="1"/>
</dbReference>
<evidence type="ECO:0000256" key="5">
    <source>
        <dbReference type="ARBA" id="ARBA00022771"/>
    </source>
</evidence>
<dbReference type="PANTHER" id="PTHR42697">
    <property type="entry name" value="ENDONUCLEASE 8"/>
    <property type="match status" value="1"/>
</dbReference>
<dbReference type="PANTHER" id="PTHR42697:SF1">
    <property type="entry name" value="ENDONUCLEASE 8"/>
    <property type="match status" value="1"/>
</dbReference>
<evidence type="ECO:0000259" key="16">
    <source>
        <dbReference type="PROSITE" id="PS51068"/>
    </source>
</evidence>
<keyword evidence="3" id="KW-0479">Metal-binding</keyword>
<dbReference type="InterPro" id="IPR010979">
    <property type="entry name" value="Ribosomal_uS13-like_H2TH"/>
</dbReference>
<comment type="catalytic activity">
    <reaction evidence="13">
        <text>2'-deoxyribonucleotide-(2'-deoxyribose 5'-phosphate)-2'-deoxyribonucleotide-DNA = a 3'-end 2'-deoxyribonucleotide-(2,3-dehydro-2,3-deoxyribose 5'-phosphate)-DNA + a 5'-end 5'-phospho-2'-deoxyribonucleoside-DNA + H(+)</text>
        <dbReference type="Rhea" id="RHEA:66592"/>
        <dbReference type="Rhea" id="RHEA-COMP:13180"/>
        <dbReference type="Rhea" id="RHEA-COMP:16897"/>
        <dbReference type="Rhea" id="RHEA-COMP:17067"/>
        <dbReference type="ChEBI" id="CHEBI:15378"/>
        <dbReference type="ChEBI" id="CHEBI:136412"/>
        <dbReference type="ChEBI" id="CHEBI:157695"/>
        <dbReference type="ChEBI" id="CHEBI:167181"/>
        <dbReference type="EC" id="4.2.99.18"/>
    </reaction>
</comment>
<keyword evidence="8" id="KW-0238">DNA-binding</keyword>
<feature type="domain" description="FPG-type" evidence="15">
    <location>
        <begin position="236"/>
        <end position="272"/>
    </location>
</feature>
<keyword evidence="18" id="KW-1185">Reference proteome</keyword>
<evidence type="ECO:0000256" key="7">
    <source>
        <dbReference type="ARBA" id="ARBA00022833"/>
    </source>
</evidence>
<evidence type="ECO:0000256" key="6">
    <source>
        <dbReference type="ARBA" id="ARBA00022801"/>
    </source>
</evidence>
<dbReference type="Proteomes" id="UP000005143">
    <property type="component" value="Unassembled WGS sequence"/>
</dbReference>
<dbReference type="OrthoDB" id="9800855at2"/>
<keyword evidence="11" id="KW-0511">Multifunctional enzyme</keyword>
<dbReference type="InterPro" id="IPR035937">
    <property type="entry name" value="FPG_N"/>
</dbReference>
<dbReference type="InterPro" id="IPR015887">
    <property type="entry name" value="DNA_glyclase_Znf_dom_DNA_BS"/>
</dbReference>
<organism evidence="17 18">
    <name type="scientific">Patulibacter medicamentivorans</name>
    <dbReference type="NCBI Taxonomy" id="1097667"/>
    <lineage>
        <taxon>Bacteria</taxon>
        <taxon>Bacillati</taxon>
        <taxon>Actinomycetota</taxon>
        <taxon>Thermoleophilia</taxon>
        <taxon>Solirubrobacterales</taxon>
        <taxon>Patulibacteraceae</taxon>
        <taxon>Patulibacter</taxon>
    </lineage>
</organism>
<keyword evidence="12 17" id="KW-0326">Glycosidase</keyword>
<dbReference type="GO" id="GO:0003684">
    <property type="term" value="F:damaged DNA binding"/>
    <property type="evidence" value="ECO:0007669"/>
    <property type="project" value="InterPro"/>
</dbReference>
<dbReference type="InterPro" id="IPR012319">
    <property type="entry name" value="FPG_cat"/>
</dbReference>
<dbReference type="AlphaFoldDB" id="H0E7H4"/>
<proteinExistence type="inferred from homology"/>
<keyword evidence="9" id="KW-0234">DNA repair</keyword>
<dbReference type="Gene3D" id="1.10.8.50">
    <property type="match status" value="1"/>
</dbReference>
<dbReference type="PROSITE" id="PS01242">
    <property type="entry name" value="ZF_FPG_1"/>
    <property type="match status" value="1"/>
</dbReference>
<keyword evidence="5 14" id="KW-0863">Zinc-finger</keyword>
<dbReference type="Pfam" id="PF06831">
    <property type="entry name" value="H2TH"/>
    <property type="match status" value="1"/>
</dbReference>
<reference evidence="17 18" key="1">
    <citation type="journal article" date="2013" name="Biodegradation">
        <title>Quantitative proteomic analysis of ibuprofen-degrading Patulibacter sp. strain I11.</title>
        <authorList>
            <person name="Almeida B."/>
            <person name="Kjeldal H."/>
            <person name="Lolas I."/>
            <person name="Knudsen A.D."/>
            <person name="Carvalho G."/>
            <person name="Nielsen K.L."/>
            <person name="Barreto Crespo M.T."/>
            <person name="Stensballe A."/>
            <person name="Nielsen J.L."/>
        </authorList>
    </citation>
    <scope>NUCLEOTIDE SEQUENCE [LARGE SCALE GENOMIC DNA]</scope>
    <source>
        <strain evidence="17 18">I11</strain>
    </source>
</reference>
<dbReference type="GO" id="GO:0140078">
    <property type="term" value="F:class I DNA-(apurinic or apyrimidinic site) endonuclease activity"/>
    <property type="evidence" value="ECO:0007669"/>
    <property type="project" value="UniProtKB-EC"/>
</dbReference>
<evidence type="ECO:0000256" key="13">
    <source>
        <dbReference type="ARBA" id="ARBA00044632"/>
    </source>
</evidence>
<evidence type="ECO:0000256" key="4">
    <source>
        <dbReference type="ARBA" id="ARBA00022763"/>
    </source>
</evidence>
<evidence type="ECO:0000256" key="3">
    <source>
        <dbReference type="ARBA" id="ARBA00022723"/>
    </source>
</evidence>
<gene>
    <name evidence="17" type="ORF">PAI11_27760</name>
</gene>
<dbReference type="Pfam" id="PF01149">
    <property type="entry name" value="Fapy_DNA_glyco"/>
    <property type="match status" value="1"/>
</dbReference>
<dbReference type="GO" id="GO:0000703">
    <property type="term" value="F:oxidized pyrimidine nucleobase lesion DNA N-glycosylase activity"/>
    <property type="evidence" value="ECO:0007669"/>
    <property type="project" value="TreeGrafter"/>
</dbReference>
<evidence type="ECO:0000256" key="10">
    <source>
        <dbReference type="ARBA" id="ARBA00023239"/>
    </source>
</evidence>
<dbReference type="SUPFAM" id="SSF81624">
    <property type="entry name" value="N-terminal domain of MutM-like DNA repair proteins"/>
    <property type="match status" value="1"/>
</dbReference>
<keyword evidence="7" id="KW-0862">Zinc</keyword>
<dbReference type="InterPro" id="IPR015886">
    <property type="entry name" value="H2TH_FPG"/>
</dbReference>
<evidence type="ECO:0000313" key="18">
    <source>
        <dbReference type="Proteomes" id="UP000005143"/>
    </source>
</evidence>
<evidence type="ECO:0000256" key="2">
    <source>
        <dbReference type="ARBA" id="ARBA00012720"/>
    </source>
</evidence>
<dbReference type="GO" id="GO:0006284">
    <property type="term" value="P:base-excision repair"/>
    <property type="evidence" value="ECO:0007669"/>
    <property type="project" value="InterPro"/>
</dbReference>
<dbReference type="InterPro" id="IPR000214">
    <property type="entry name" value="Znf_DNA_glyclase/AP_lyase"/>
</dbReference>
<evidence type="ECO:0000256" key="9">
    <source>
        <dbReference type="ARBA" id="ARBA00023204"/>
    </source>
</evidence>
<dbReference type="PROSITE" id="PS51068">
    <property type="entry name" value="FPG_CAT"/>
    <property type="match status" value="1"/>
</dbReference>
<keyword evidence="10" id="KW-0456">Lyase</keyword>
<evidence type="ECO:0000256" key="11">
    <source>
        <dbReference type="ARBA" id="ARBA00023268"/>
    </source>
</evidence>